<sequence>MIADIRELETGASLIGQLSAVGVQRQAYELRFAKRTEMTDIIACVPAEQGSFDESPLPCALPQVLSAV</sequence>
<reference evidence="1" key="1">
    <citation type="journal article" date="2021" name="Int. J. Syst. Evol. Microbiol.">
        <title>Bradyrhizobium septentrionale sp. nov. (sv. septentrionale) and Bradyrhizobium quebecense sp. nov. (sv. septentrionale) associated with legumes native to Canada possess rearranged symbiosis genes and numerous insertion sequences.</title>
        <authorList>
            <person name="Bromfield E.S.P."/>
            <person name="Cloutier S."/>
        </authorList>
    </citation>
    <scope>NUCLEOTIDE SEQUENCE</scope>
    <source>
        <strain evidence="1">12S5</strain>
    </source>
</reference>
<comment type="caution">
    <text evidence="1">The sequence shown here is derived from an EMBL/GenBank/DDBJ whole genome shotgun (WGS) entry which is preliminary data.</text>
</comment>
<name>A0ABS3MAW7_9BRAD</name>
<protein>
    <submittedName>
        <fullName evidence="1">Uncharacterized protein</fullName>
    </submittedName>
</protein>
<dbReference type="RefSeq" id="WP_207830576.1">
    <property type="nucleotide sequence ID" value="NZ_CP088282.1"/>
</dbReference>
<evidence type="ECO:0000313" key="1">
    <source>
        <dbReference type="EMBL" id="MBO1428582.1"/>
    </source>
</evidence>
<gene>
    <name evidence="1" type="ORF">J4P68_03950</name>
</gene>
<organism evidence="1 2">
    <name type="scientific">Bradyrhizobium quebecense</name>
    <dbReference type="NCBI Taxonomy" id="2748629"/>
    <lineage>
        <taxon>Bacteria</taxon>
        <taxon>Pseudomonadati</taxon>
        <taxon>Pseudomonadota</taxon>
        <taxon>Alphaproteobacteria</taxon>
        <taxon>Hyphomicrobiales</taxon>
        <taxon>Nitrobacteraceae</taxon>
        <taxon>Bradyrhizobium</taxon>
    </lineage>
</organism>
<dbReference type="EMBL" id="JAGEPA010000001">
    <property type="protein sequence ID" value="MBO1428582.1"/>
    <property type="molecule type" value="Genomic_DNA"/>
</dbReference>
<accession>A0ABS3MAW7</accession>
<evidence type="ECO:0000313" key="2">
    <source>
        <dbReference type="Proteomes" id="UP000692816"/>
    </source>
</evidence>
<proteinExistence type="predicted"/>
<dbReference type="Proteomes" id="UP000692816">
    <property type="component" value="Unassembled WGS sequence"/>
</dbReference>
<keyword evidence="2" id="KW-1185">Reference proteome</keyword>